<comment type="caution">
    <text evidence="9">The sequence shown here is derived from an EMBL/GenBank/DDBJ whole genome shotgun (WGS) entry which is preliminary data.</text>
</comment>
<evidence type="ECO:0000313" key="9">
    <source>
        <dbReference type="EMBL" id="PEM42749.1"/>
    </source>
</evidence>
<sequence length="390" mass="46000">MGSKSENEVLPITNYKKGFIDTYLEDMNGVVLFLHNNRYMDAVEQKMEKAEKEGKRKYDFLNDLEVIYHFVHLQKDMDEKKNRKEHTKKSYVSEILSFCQCMVQNAEEFELNGEDVQRYESLLKVLQPWHIRKYSNWLKSVKNGRGNSSYSVATLAKKTVLIRSFLKHLHLFGYVDKPLHEELQRANVNEKDRPNRDLSYDEVIKILDFYKVRGHLVNYTILLALASTGARIQELCRTRVKDLYYDGKYWLKVIGKGGKVRELFISEHLYQCICEVRRKRGFQTILDQGDEDPVFVNQRGNFYNPKTLSNQVTDMIKKTNLEFLQYRENPVTAHTFRHAFAIMAVEQGNADLYHLMQTLGHENIQTTKIYLEKYMKRQNNVGMIFADMIK</sequence>
<evidence type="ECO:0000256" key="7">
    <source>
        <dbReference type="ARBA" id="ARBA00023172"/>
    </source>
</evidence>
<protein>
    <submittedName>
        <fullName evidence="9">Integrase</fullName>
    </submittedName>
</protein>
<dbReference type="GO" id="GO:0003677">
    <property type="term" value="F:DNA binding"/>
    <property type="evidence" value="ECO:0007669"/>
    <property type="project" value="UniProtKB-UniRule"/>
</dbReference>
<dbReference type="Gene3D" id="1.10.443.10">
    <property type="entry name" value="Intergrase catalytic core"/>
    <property type="match status" value="1"/>
</dbReference>
<dbReference type="InterPro" id="IPR050090">
    <property type="entry name" value="Tyrosine_recombinase_XerCD"/>
</dbReference>
<keyword evidence="7" id="KW-0233">DNA recombination</keyword>
<dbReference type="GO" id="GO:0007059">
    <property type="term" value="P:chromosome segregation"/>
    <property type="evidence" value="ECO:0007669"/>
    <property type="project" value="UniProtKB-KW"/>
</dbReference>
<dbReference type="CDD" id="cd00397">
    <property type="entry name" value="DNA_BRE_C"/>
    <property type="match status" value="1"/>
</dbReference>
<dbReference type="Proteomes" id="UP000220621">
    <property type="component" value="Unassembled WGS sequence"/>
</dbReference>
<dbReference type="GO" id="GO:0005737">
    <property type="term" value="C:cytoplasm"/>
    <property type="evidence" value="ECO:0007669"/>
    <property type="project" value="UniProtKB-SubCell"/>
</dbReference>
<organism evidence="9 10">
    <name type="scientific">Bacillus wiedmannii</name>
    <dbReference type="NCBI Taxonomy" id="1890302"/>
    <lineage>
        <taxon>Bacteria</taxon>
        <taxon>Bacillati</taxon>
        <taxon>Bacillota</taxon>
        <taxon>Bacilli</taxon>
        <taxon>Bacillales</taxon>
        <taxon>Bacillaceae</taxon>
        <taxon>Bacillus</taxon>
        <taxon>Bacillus cereus group</taxon>
    </lineage>
</organism>
<dbReference type="InterPro" id="IPR044068">
    <property type="entry name" value="CB"/>
</dbReference>
<evidence type="ECO:0000256" key="5">
    <source>
        <dbReference type="ARBA" id="ARBA00022908"/>
    </source>
</evidence>
<dbReference type="RefSeq" id="WP_098103631.1">
    <property type="nucleotide sequence ID" value="NZ_NUDL01000167.1"/>
</dbReference>
<name>A0A2A8BF10_9BACI</name>
<dbReference type="GO" id="GO:0051301">
    <property type="term" value="P:cell division"/>
    <property type="evidence" value="ECO:0007669"/>
    <property type="project" value="UniProtKB-KW"/>
</dbReference>
<dbReference type="GO" id="GO:0006310">
    <property type="term" value="P:DNA recombination"/>
    <property type="evidence" value="ECO:0007669"/>
    <property type="project" value="UniProtKB-KW"/>
</dbReference>
<evidence type="ECO:0000256" key="2">
    <source>
        <dbReference type="ARBA" id="ARBA00022490"/>
    </source>
</evidence>
<dbReference type="PROSITE" id="PS51898">
    <property type="entry name" value="TYR_RECOMBINASE"/>
    <property type="match status" value="1"/>
</dbReference>
<evidence type="ECO:0000256" key="6">
    <source>
        <dbReference type="ARBA" id="ARBA00023125"/>
    </source>
</evidence>
<dbReference type="InterPro" id="IPR013762">
    <property type="entry name" value="Integrase-like_cat_sf"/>
</dbReference>
<accession>A0A2A8BF10</accession>
<evidence type="ECO:0000313" key="10">
    <source>
        <dbReference type="Proteomes" id="UP000220621"/>
    </source>
</evidence>
<dbReference type="Pfam" id="PF00589">
    <property type="entry name" value="Phage_integrase"/>
    <property type="match status" value="1"/>
</dbReference>
<dbReference type="PROSITE" id="PS51900">
    <property type="entry name" value="CB"/>
    <property type="match status" value="1"/>
</dbReference>
<keyword evidence="2" id="KW-0963">Cytoplasm</keyword>
<comment type="subcellular location">
    <subcellularLocation>
        <location evidence="1">Cytoplasm</location>
    </subcellularLocation>
</comment>
<dbReference type="AlphaFoldDB" id="A0A2A8BF10"/>
<keyword evidence="6" id="KW-0238">DNA-binding</keyword>
<reference evidence="9 10" key="1">
    <citation type="submission" date="2017-09" db="EMBL/GenBank/DDBJ databases">
        <title>Large-scale bioinformatics analysis of Bacillus genomes uncovers conserved roles of natural products in bacterial physiology.</title>
        <authorList>
            <consortium name="Agbiome Team Llc"/>
            <person name="Bleich R.M."/>
            <person name="Grubbs K.J."/>
            <person name="Santa Maria K.C."/>
            <person name="Allen S.E."/>
            <person name="Farag S."/>
            <person name="Shank E.A."/>
            <person name="Bowers A."/>
        </authorList>
    </citation>
    <scope>NUCLEOTIDE SEQUENCE [LARGE SCALE GENOMIC DNA]</scope>
    <source>
        <strain evidence="9 10">AFS010764</strain>
    </source>
</reference>
<evidence type="ECO:0000256" key="3">
    <source>
        <dbReference type="ARBA" id="ARBA00022618"/>
    </source>
</evidence>
<dbReference type="EMBL" id="NUDL01000167">
    <property type="protein sequence ID" value="PEM42749.1"/>
    <property type="molecule type" value="Genomic_DNA"/>
</dbReference>
<dbReference type="InterPro" id="IPR010998">
    <property type="entry name" value="Integrase_recombinase_N"/>
</dbReference>
<dbReference type="GO" id="GO:0015074">
    <property type="term" value="P:DNA integration"/>
    <property type="evidence" value="ECO:0007669"/>
    <property type="project" value="UniProtKB-KW"/>
</dbReference>
<keyword evidence="4" id="KW-0159">Chromosome partition</keyword>
<proteinExistence type="predicted"/>
<dbReference type="InterPro" id="IPR002104">
    <property type="entry name" value="Integrase_catalytic"/>
</dbReference>
<keyword evidence="8" id="KW-0131">Cell cycle</keyword>
<evidence type="ECO:0000256" key="4">
    <source>
        <dbReference type="ARBA" id="ARBA00022829"/>
    </source>
</evidence>
<dbReference type="PANTHER" id="PTHR30349:SF77">
    <property type="entry name" value="TYROSINE RECOMBINASE XERC"/>
    <property type="match status" value="1"/>
</dbReference>
<evidence type="ECO:0000256" key="1">
    <source>
        <dbReference type="ARBA" id="ARBA00004496"/>
    </source>
</evidence>
<dbReference type="Gene3D" id="1.10.150.130">
    <property type="match status" value="1"/>
</dbReference>
<gene>
    <name evidence="9" type="ORF">CN611_30755</name>
</gene>
<dbReference type="SUPFAM" id="SSF56349">
    <property type="entry name" value="DNA breaking-rejoining enzymes"/>
    <property type="match status" value="1"/>
</dbReference>
<dbReference type="PANTHER" id="PTHR30349">
    <property type="entry name" value="PHAGE INTEGRASE-RELATED"/>
    <property type="match status" value="1"/>
</dbReference>
<keyword evidence="3" id="KW-0132">Cell division</keyword>
<evidence type="ECO:0000256" key="8">
    <source>
        <dbReference type="ARBA" id="ARBA00023306"/>
    </source>
</evidence>
<keyword evidence="5" id="KW-0229">DNA integration</keyword>
<dbReference type="InterPro" id="IPR011010">
    <property type="entry name" value="DNA_brk_join_enz"/>
</dbReference>